<evidence type="ECO:0000256" key="2">
    <source>
        <dbReference type="PIRSR" id="PIRSR640198-2"/>
    </source>
</evidence>
<dbReference type="Proteomes" id="UP000183983">
    <property type="component" value="Unassembled WGS sequence"/>
</dbReference>
<organism evidence="4 5">
    <name type="scientific">Pseudomonas asturiensis</name>
    <dbReference type="NCBI Taxonomy" id="1190415"/>
    <lineage>
        <taxon>Bacteria</taxon>
        <taxon>Pseudomonadati</taxon>
        <taxon>Pseudomonadota</taxon>
        <taxon>Gammaproteobacteria</taxon>
        <taxon>Pseudomonadales</taxon>
        <taxon>Pseudomonadaceae</taxon>
        <taxon>Pseudomonas</taxon>
    </lineage>
</organism>
<dbReference type="PANTHER" id="PTHR13504:SF33">
    <property type="entry name" value="FIC FAMILY PROTEIN"/>
    <property type="match status" value="1"/>
</dbReference>
<dbReference type="Gene3D" id="1.10.3290.10">
    <property type="entry name" value="Fido-like domain"/>
    <property type="match status" value="1"/>
</dbReference>
<reference evidence="4 5" key="1">
    <citation type="submission" date="2016-11" db="EMBL/GenBank/DDBJ databases">
        <authorList>
            <person name="Jaros S."/>
            <person name="Januszkiewicz K."/>
            <person name="Wedrychowicz H."/>
        </authorList>
    </citation>
    <scope>NUCLEOTIDE SEQUENCE [LARGE SCALE GENOMIC DNA]</scope>
    <source>
        <strain evidence="4 5">LMG 26898</strain>
    </source>
</reference>
<dbReference type="InterPro" id="IPR040198">
    <property type="entry name" value="Fido_containing"/>
</dbReference>
<evidence type="ECO:0000313" key="4">
    <source>
        <dbReference type="EMBL" id="SHN03596.1"/>
    </source>
</evidence>
<gene>
    <name evidence="4" type="ORF">SAMN05216593_10684</name>
</gene>
<feature type="domain" description="Fido" evidence="3">
    <location>
        <begin position="1"/>
        <end position="104"/>
    </location>
</feature>
<keyword evidence="2" id="KW-0067">ATP-binding</keyword>
<evidence type="ECO:0000313" key="5">
    <source>
        <dbReference type="Proteomes" id="UP000183983"/>
    </source>
</evidence>
<dbReference type="PROSITE" id="PS51459">
    <property type="entry name" value="FIDO"/>
    <property type="match status" value="1"/>
</dbReference>
<protein>
    <submittedName>
        <fullName evidence="4">Fic/DOC family protein</fullName>
    </submittedName>
</protein>
<sequence length="104" mass="11610">MQVVSGGLDRPTVHFEAPPRHLLEPQLTDFLEWFAASRKDAQLDPLIRAGVAHFWFVTLHPFDDGNGRLTRALTDLALAQGEHQAARLPGGGRSTRYPINWPSQ</sequence>
<evidence type="ECO:0000256" key="1">
    <source>
        <dbReference type="PIRSR" id="PIRSR640198-1"/>
    </source>
</evidence>
<proteinExistence type="predicted"/>
<keyword evidence="2" id="KW-0547">Nucleotide-binding</keyword>
<dbReference type="PANTHER" id="PTHR13504">
    <property type="entry name" value="FIDO DOMAIN-CONTAINING PROTEIN DDB_G0283145"/>
    <property type="match status" value="1"/>
</dbReference>
<dbReference type="GO" id="GO:0005524">
    <property type="term" value="F:ATP binding"/>
    <property type="evidence" value="ECO:0007669"/>
    <property type="project" value="UniProtKB-KW"/>
</dbReference>
<dbReference type="SUPFAM" id="SSF140931">
    <property type="entry name" value="Fic-like"/>
    <property type="match status" value="1"/>
</dbReference>
<dbReference type="Pfam" id="PF02661">
    <property type="entry name" value="Fic"/>
    <property type="match status" value="1"/>
</dbReference>
<name>A0A1M7NIH8_9PSED</name>
<dbReference type="EMBL" id="FRDA01000006">
    <property type="protein sequence ID" value="SHN03596.1"/>
    <property type="molecule type" value="Genomic_DNA"/>
</dbReference>
<dbReference type="AlphaFoldDB" id="A0A1M7NIH8"/>
<dbReference type="STRING" id="1190415.SAMN05216593_10684"/>
<accession>A0A1M7NIH8</accession>
<feature type="binding site" evidence="2">
    <location>
        <begin position="64"/>
        <end position="71"/>
    </location>
    <ligand>
        <name>ATP</name>
        <dbReference type="ChEBI" id="CHEBI:30616"/>
    </ligand>
</feature>
<evidence type="ECO:0000259" key="3">
    <source>
        <dbReference type="PROSITE" id="PS51459"/>
    </source>
</evidence>
<dbReference type="InterPro" id="IPR003812">
    <property type="entry name" value="Fido"/>
</dbReference>
<feature type="active site" evidence="1">
    <location>
        <position position="60"/>
    </location>
</feature>
<dbReference type="InterPro" id="IPR036597">
    <property type="entry name" value="Fido-like_dom_sf"/>
</dbReference>